<name>A0A0D2NLJ0_HYPSF</name>
<keyword evidence="3" id="KW-1185">Reference proteome</keyword>
<evidence type="ECO:0000313" key="3">
    <source>
        <dbReference type="Proteomes" id="UP000054270"/>
    </source>
</evidence>
<protein>
    <submittedName>
        <fullName evidence="2">Uncharacterized protein</fullName>
    </submittedName>
</protein>
<feature type="compositionally biased region" description="Basic residues" evidence="1">
    <location>
        <begin position="399"/>
        <end position="412"/>
    </location>
</feature>
<organism evidence="2 3">
    <name type="scientific">Hypholoma sublateritium (strain FD-334 SS-4)</name>
    <dbReference type="NCBI Taxonomy" id="945553"/>
    <lineage>
        <taxon>Eukaryota</taxon>
        <taxon>Fungi</taxon>
        <taxon>Dikarya</taxon>
        <taxon>Basidiomycota</taxon>
        <taxon>Agaricomycotina</taxon>
        <taxon>Agaricomycetes</taxon>
        <taxon>Agaricomycetidae</taxon>
        <taxon>Agaricales</taxon>
        <taxon>Agaricineae</taxon>
        <taxon>Strophariaceae</taxon>
        <taxon>Hypholoma</taxon>
    </lineage>
</organism>
<accession>A0A0D2NLJ0</accession>
<feature type="region of interest" description="Disordered" evidence="1">
    <location>
        <begin position="357"/>
        <end position="412"/>
    </location>
</feature>
<feature type="compositionally biased region" description="Basic and acidic residues" evidence="1">
    <location>
        <begin position="14"/>
        <end position="23"/>
    </location>
</feature>
<feature type="compositionally biased region" description="Basic and acidic residues" evidence="1">
    <location>
        <begin position="110"/>
        <end position="130"/>
    </location>
</feature>
<feature type="region of interest" description="Disordered" evidence="1">
    <location>
        <begin position="1"/>
        <end position="30"/>
    </location>
</feature>
<proteinExistence type="predicted"/>
<feature type="compositionally biased region" description="Polar residues" evidence="1">
    <location>
        <begin position="219"/>
        <end position="232"/>
    </location>
</feature>
<dbReference type="Proteomes" id="UP000054270">
    <property type="component" value="Unassembled WGS sequence"/>
</dbReference>
<feature type="region of interest" description="Disordered" evidence="1">
    <location>
        <begin position="109"/>
        <end position="256"/>
    </location>
</feature>
<dbReference type="AlphaFoldDB" id="A0A0D2NLJ0"/>
<dbReference type="OrthoDB" id="10670116at2759"/>
<feature type="region of interest" description="Disordered" evidence="1">
    <location>
        <begin position="68"/>
        <end position="88"/>
    </location>
</feature>
<feature type="compositionally biased region" description="Basic and acidic residues" evidence="1">
    <location>
        <begin position="146"/>
        <end position="161"/>
    </location>
</feature>
<gene>
    <name evidence="2" type="ORF">HYPSUDRAFT_43988</name>
</gene>
<dbReference type="EMBL" id="KN817574">
    <property type="protein sequence ID" value="KJA19704.1"/>
    <property type="molecule type" value="Genomic_DNA"/>
</dbReference>
<evidence type="ECO:0000313" key="2">
    <source>
        <dbReference type="EMBL" id="KJA19704.1"/>
    </source>
</evidence>
<evidence type="ECO:0000256" key="1">
    <source>
        <dbReference type="SAM" id="MobiDB-lite"/>
    </source>
</evidence>
<feature type="region of interest" description="Disordered" evidence="1">
    <location>
        <begin position="274"/>
        <end position="311"/>
    </location>
</feature>
<reference evidence="3" key="1">
    <citation type="submission" date="2014-04" db="EMBL/GenBank/DDBJ databases">
        <title>Evolutionary Origins and Diversification of the Mycorrhizal Mutualists.</title>
        <authorList>
            <consortium name="DOE Joint Genome Institute"/>
            <consortium name="Mycorrhizal Genomics Consortium"/>
            <person name="Kohler A."/>
            <person name="Kuo A."/>
            <person name="Nagy L.G."/>
            <person name="Floudas D."/>
            <person name="Copeland A."/>
            <person name="Barry K.W."/>
            <person name="Cichocki N."/>
            <person name="Veneault-Fourrey C."/>
            <person name="LaButti K."/>
            <person name="Lindquist E.A."/>
            <person name="Lipzen A."/>
            <person name="Lundell T."/>
            <person name="Morin E."/>
            <person name="Murat C."/>
            <person name="Riley R."/>
            <person name="Ohm R."/>
            <person name="Sun H."/>
            <person name="Tunlid A."/>
            <person name="Henrissat B."/>
            <person name="Grigoriev I.V."/>
            <person name="Hibbett D.S."/>
            <person name="Martin F."/>
        </authorList>
    </citation>
    <scope>NUCLEOTIDE SEQUENCE [LARGE SCALE GENOMIC DNA]</scope>
    <source>
        <strain evidence="3">FD-334 SS-4</strain>
    </source>
</reference>
<sequence>MDTHPRNSYTTRRRSYEDDRYDYNDDPDYDQCGDEIQSTRVVENFKGASGFVIDGGDFSTVAGNVYHGADAAPQNPRPRPPNVSSRTSYFENTSNFAIRNGKFMSVGGDVYDRNPEMSLPNHERSRDRSPLRPPFPLRESPSPYPQDRRPNRRPREDDNRTSHRGRNVPFAAGDAHLHSRADYYPRQPVREGASRRGAPQREDYHSNNAPRARQDRESIYTTSIHPPSNASGHISMHDNMGSYRSHRTESDDDSAAEEPIVHDARRNLENLTLSPFSTTPNIRGSGRAPGPSASPASFQAGPIAPAPYDVGRHALPTPSASQVSFNVSIAQPYNVGQYALPTPITEPLAQPYEGGPNAAQVAVNGPDTQPQNVGPYASQAPISDPIGQPYNDSGTAPAAKKKNKFLRMPFRK</sequence>
<feature type="compositionally biased region" description="Polar residues" evidence="1">
    <location>
        <begin position="1"/>
        <end position="10"/>
    </location>
</feature>
<feature type="compositionally biased region" description="Basic and acidic residues" evidence="1">
    <location>
        <begin position="175"/>
        <end position="205"/>
    </location>
</feature>